<accession>A0A4C1VE42</accession>
<dbReference type="EMBL" id="BGZK01000319">
    <property type="protein sequence ID" value="GBP36507.1"/>
    <property type="molecule type" value="Genomic_DNA"/>
</dbReference>
<evidence type="ECO:0000313" key="2">
    <source>
        <dbReference type="EMBL" id="GBP36507.1"/>
    </source>
</evidence>
<proteinExistence type="predicted"/>
<dbReference type="Proteomes" id="UP000299102">
    <property type="component" value="Unassembled WGS sequence"/>
</dbReference>
<feature type="compositionally biased region" description="Low complexity" evidence="1">
    <location>
        <begin position="150"/>
        <end position="162"/>
    </location>
</feature>
<organism evidence="2 3">
    <name type="scientific">Eumeta variegata</name>
    <name type="common">Bagworm moth</name>
    <name type="synonym">Eumeta japonica</name>
    <dbReference type="NCBI Taxonomy" id="151549"/>
    <lineage>
        <taxon>Eukaryota</taxon>
        <taxon>Metazoa</taxon>
        <taxon>Ecdysozoa</taxon>
        <taxon>Arthropoda</taxon>
        <taxon>Hexapoda</taxon>
        <taxon>Insecta</taxon>
        <taxon>Pterygota</taxon>
        <taxon>Neoptera</taxon>
        <taxon>Endopterygota</taxon>
        <taxon>Lepidoptera</taxon>
        <taxon>Glossata</taxon>
        <taxon>Ditrysia</taxon>
        <taxon>Tineoidea</taxon>
        <taxon>Psychidae</taxon>
        <taxon>Oiketicinae</taxon>
        <taxon>Eumeta</taxon>
    </lineage>
</organism>
<reference evidence="2 3" key="1">
    <citation type="journal article" date="2019" name="Commun. Biol.">
        <title>The bagworm genome reveals a unique fibroin gene that provides high tensile strength.</title>
        <authorList>
            <person name="Kono N."/>
            <person name="Nakamura H."/>
            <person name="Ohtoshi R."/>
            <person name="Tomita M."/>
            <person name="Numata K."/>
            <person name="Arakawa K."/>
        </authorList>
    </citation>
    <scope>NUCLEOTIDE SEQUENCE [LARGE SCALE GENOMIC DNA]</scope>
</reference>
<keyword evidence="3" id="KW-1185">Reference proteome</keyword>
<name>A0A4C1VE42_EUMVA</name>
<protein>
    <submittedName>
        <fullName evidence="2">Uncharacterized protein</fullName>
    </submittedName>
</protein>
<comment type="caution">
    <text evidence="2">The sequence shown here is derived from an EMBL/GenBank/DDBJ whole genome shotgun (WGS) entry which is preliminary data.</text>
</comment>
<feature type="region of interest" description="Disordered" evidence="1">
    <location>
        <begin position="150"/>
        <end position="170"/>
    </location>
</feature>
<sequence>MLIGREARPPPPAGAAPEAAAHDCLSRKLKTHSLCALAHLEKHKRLEAVVHTAYGISGTRACLQLDPATFHPHRHPPKRIAPNANPDFKCIRVFYVNAHALTTISEAPPARHLIGVAVTRHSHRPNIGGKSRKVPIQIAVALVTPTSVTSPSRSGSAVASARADSHRPINQEHDGRGSCSFVLSCFYLLQLIAIYLRAPSAIPPTASANALDSRRDTTNFYECKFASNRSCEKSFTGQPRGAYAAYHPSATAQCLRVSCS</sequence>
<dbReference type="AlphaFoldDB" id="A0A4C1VE42"/>
<evidence type="ECO:0000313" key="3">
    <source>
        <dbReference type="Proteomes" id="UP000299102"/>
    </source>
</evidence>
<gene>
    <name evidence="2" type="ORF">EVAR_8340_1</name>
</gene>
<evidence type="ECO:0000256" key="1">
    <source>
        <dbReference type="SAM" id="MobiDB-lite"/>
    </source>
</evidence>